<feature type="transmembrane region" description="Helical" evidence="8">
    <location>
        <begin position="83"/>
        <end position="100"/>
    </location>
</feature>
<comment type="caution">
    <text evidence="10">The sequence shown here is derived from an EMBL/GenBank/DDBJ whole genome shotgun (WGS) entry which is preliminary data.</text>
</comment>
<feature type="transmembrane region" description="Helical" evidence="8">
    <location>
        <begin position="407"/>
        <end position="424"/>
    </location>
</feature>
<feature type="transmembrane region" description="Helical" evidence="8">
    <location>
        <begin position="272"/>
        <end position="291"/>
    </location>
</feature>
<feature type="transmembrane region" description="Helical" evidence="8">
    <location>
        <begin position="334"/>
        <end position="355"/>
    </location>
</feature>
<feature type="transmembrane region" description="Helical" evidence="8">
    <location>
        <begin position="361"/>
        <end position="386"/>
    </location>
</feature>
<feature type="transmembrane region" description="Helical" evidence="8">
    <location>
        <begin position="203"/>
        <end position="221"/>
    </location>
</feature>
<dbReference type="EMBL" id="JRZE01000002">
    <property type="protein sequence ID" value="KHF45658.1"/>
    <property type="molecule type" value="Genomic_DNA"/>
</dbReference>
<comment type="subcellular location">
    <subcellularLocation>
        <location evidence="1">Cell membrane</location>
        <topology evidence="1">Multi-pass membrane protein</topology>
    </subcellularLocation>
</comment>
<dbReference type="Proteomes" id="UP000030848">
    <property type="component" value="Unassembled WGS sequence"/>
</dbReference>
<dbReference type="InterPro" id="IPR020846">
    <property type="entry name" value="MFS_dom"/>
</dbReference>
<dbReference type="PANTHER" id="PTHR42718:SF47">
    <property type="entry name" value="METHYL VIOLOGEN RESISTANCE PROTEIN SMVA"/>
    <property type="match status" value="1"/>
</dbReference>
<dbReference type="OrthoDB" id="4172724at2"/>
<keyword evidence="5 8" id="KW-1133">Transmembrane helix</keyword>
<feature type="region of interest" description="Disordered" evidence="7">
    <location>
        <begin position="505"/>
        <end position="526"/>
    </location>
</feature>
<sequence length="526" mass="54715">MTETSPRSHAGRREWLGLALLTLPLFVLAIDASVLFLAAPHIGADLDPSPTQWLWALDVYGFMIAGFLVTMGALGDRIGRRRLLLLGSLSFSAASIWAAFAPTPEAFIAARAVLGLAGATLMPSTLAIIRTMFRDDRQRSFAIAVWMTTFSVGVAVGPLLGGALLQAFWWGSVFLLAVPVMLITVALGPALLPESRDPEPVRVDLLSVTLSVAFLIALVYATKELATEGPTPVVLGILAAGLLCATAFIYRQRSISNPLVDPSLFRSRVFRTALLILTIGIFTVTAVNFLVPQFLQSVAGLTPLEAGLMTAPIALSAIAGSLTAPHLAARTSPAVVITAGAAISIAGYLTLTQAAPDRPHWIVVVGGAFAVLGLSPATVLTVDLVVGSAPEERAGSAAALSETSGELGVALGIAVMGTILTALYRSTLTDTMPGRLDTAVRDSALDGLPAAQHAAEALPPNLADALLAAARDAFSSSFNTVALVCATLALALALMTTLWLRHPRTGDSNDTAAKQPNQGTQDQPAP</sequence>
<feature type="transmembrane region" description="Helical" evidence="8">
    <location>
        <begin position="303"/>
        <end position="322"/>
    </location>
</feature>
<feature type="transmembrane region" description="Helical" evidence="8">
    <location>
        <begin position="141"/>
        <end position="161"/>
    </location>
</feature>
<dbReference type="Pfam" id="PF07690">
    <property type="entry name" value="MFS_1"/>
    <property type="match status" value="1"/>
</dbReference>
<accession>A0A837DFA8</accession>
<dbReference type="Gene3D" id="1.20.1720.10">
    <property type="entry name" value="Multidrug resistance protein D"/>
    <property type="match status" value="1"/>
</dbReference>
<feature type="domain" description="Major facilitator superfamily (MFS) profile" evidence="9">
    <location>
        <begin position="17"/>
        <end position="504"/>
    </location>
</feature>
<dbReference type="Gene3D" id="1.20.1250.20">
    <property type="entry name" value="MFS general substrate transporter like domains"/>
    <property type="match status" value="1"/>
</dbReference>
<evidence type="ECO:0000256" key="3">
    <source>
        <dbReference type="ARBA" id="ARBA00022475"/>
    </source>
</evidence>
<evidence type="ECO:0000256" key="2">
    <source>
        <dbReference type="ARBA" id="ARBA00022448"/>
    </source>
</evidence>
<evidence type="ECO:0000256" key="1">
    <source>
        <dbReference type="ARBA" id="ARBA00004651"/>
    </source>
</evidence>
<gene>
    <name evidence="10" type="ORF">MINT15_08750</name>
</gene>
<dbReference type="GO" id="GO:0005886">
    <property type="term" value="C:plasma membrane"/>
    <property type="evidence" value="ECO:0007669"/>
    <property type="project" value="UniProtKB-SubCell"/>
</dbReference>
<dbReference type="InterPro" id="IPR036259">
    <property type="entry name" value="MFS_trans_sf"/>
</dbReference>
<protein>
    <recommendedName>
        <fullName evidence="9">Major facilitator superfamily (MFS) profile domain-containing protein</fullName>
    </recommendedName>
</protein>
<keyword evidence="6 8" id="KW-0472">Membrane</keyword>
<evidence type="ECO:0000256" key="6">
    <source>
        <dbReference type="ARBA" id="ARBA00023136"/>
    </source>
</evidence>
<dbReference type="CDD" id="cd17321">
    <property type="entry name" value="MFS_MMR_MDR_like"/>
    <property type="match status" value="1"/>
</dbReference>
<keyword evidence="3" id="KW-1003">Cell membrane</keyword>
<dbReference type="AlphaFoldDB" id="A0A837DFA8"/>
<dbReference type="InterPro" id="IPR011701">
    <property type="entry name" value="MFS"/>
</dbReference>
<evidence type="ECO:0000256" key="8">
    <source>
        <dbReference type="SAM" id="Phobius"/>
    </source>
</evidence>
<keyword evidence="2" id="KW-0813">Transport</keyword>
<organism evidence="10 11">
    <name type="scientific">Saccharomonospora viridis</name>
    <dbReference type="NCBI Taxonomy" id="1852"/>
    <lineage>
        <taxon>Bacteria</taxon>
        <taxon>Bacillati</taxon>
        <taxon>Actinomycetota</taxon>
        <taxon>Actinomycetes</taxon>
        <taxon>Pseudonocardiales</taxon>
        <taxon>Pseudonocardiaceae</taxon>
        <taxon>Saccharomonospora</taxon>
    </lineage>
</organism>
<evidence type="ECO:0000313" key="10">
    <source>
        <dbReference type="EMBL" id="KHF45658.1"/>
    </source>
</evidence>
<evidence type="ECO:0000256" key="7">
    <source>
        <dbReference type="SAM" id="MobiDB-lite"/>
    </source>
</evidence>
<evidence type="ECO:0000259" key="9">
    <source>
        <dbReference type="PROSITE" id="PS50850"/>
    </source>
</evidence>
<feature type="compositionally biased region" description="Polar residues" evidence="7">
    <location>
        <begin position="506"/>
        <end position="526"/>
    </location>
</feature>
<feature type="transmembrane region" description="Helical" evidence="8">
    <location>
        <begin position="481"/>
        <end position="500"/>
    </location>
</feature>
<reference evidence="10 11" key="1">
    <citation type="submission" date="2014-10" db="EMBL/GenBank/DDBJ databases">
        <title>Genome sequence of Micropolyspora internatus JCM3315.</title>
        <authorList>
            <person name="Shin S.-K."/>
            <person name="Yi H."/>
        </authorList>
    </citation>
    <scope>NUCLEOTIDE SEQUENCE [LARGE SCALE GENOMIC DNA]</scope>
    <source>
        <strain evidence="10 11">JCM 3315</strain>
    </source>
</reference>
<dbReference type="SUPFAM" id="SSF103473">
    <property type="entry name" value="MFS general substrate transporter"/>
    <property type="match status" value="1"/>
</dbReference>
<feature type="transmembrane region" description="Helical" evidence="8">
    <location>
        <begin position="106"/>
        <end position="129"/>
    </location>
</feature>
<dbReference type="GO" id="GO:0022857">
    <property type="term" value="F:transmembrane transporter activity"/>
    <property type="evidence" value="ECO:0007669"/>
    <property type="project" value="InterPro"/>
</dbReference>
<feature type="transmembrane region" description="Helical" evidence="8">
    <location>
        <begin position="233"/>
        <end position="251"/>
    </location>
</feature>
<dbReference type="PROSITE" id="PS50850">
    <property type="entry name" value="MFS"/>
    <property type="match status" value="1"/>
</dbReference>
<dbReference type="RefSeq" id="WP_037308552.1">
    <property type="nucleotide sequence ID" value="NZ_FOWS01000005.1"/>
</dbReference>
<evidence type="ECO:0000313" key="11">
    <source>
        <dbReference type="Proteomes" id="UP000030848"/>
    </source>
</evidence>
<name>A0A837DFA8_9PSEU</name>
<keyword evidence="4 8" id="KW-0812">Transmembrane</keyword>
<proteinExistence type="predicted"/>
<feature type="transmembrane region" description="Helical" evidence="8">
    <location>
        <begin position="54"/>
        <end position="74"/>
    </location>
</feature>
<feature type="transmembrane region" description="Helical" evidence="8">
    <location>
        <begin position="167"/>
        <end position="191"/>
    </location>
</feature>
<evidence type="ECO:0000256" key="5">
    <source>
        <dbReference type="ARBA" id="ARBA00022989"/>
    </source>
</evidence>
<dbReference type="PANTHER" id="PTHR42718">
    <property type="entry name" value="MAJOR FACILITATOR SUPERFAMILY MULTIDRUG TRANSPORTER MFSC"/>
    <property type="match status" value="1"/>
</dbReference>
<evidence type="ECO:0000256" key="4">
    <source>
        <dbReference type="ARBA" id="ARBA00022692"/>
    </source>
</evidence>